<organism evidence="4 5">
    <name type="scientific">Oscillibacter hominis</name>
    <dbReference type="NCBI Taxonomy" id="2763056"/>
    <lineage>
        <taxon>Bacteria</taxon>
        <taxon>Bacillati</taxon>
        <taxon>Bacillota</taxon>
        <taxon>Clostridia</taxon>
        <taxon>Eubacteriales</taxon>
        <taxon>Oscillospiraceae</taxon>
        <taxon>Oscillibacter</taxon>
    </lineage>
</organism>
<evidence type="ECO:0000256" key="1">
    <source>
        <dbReference type="ARBA" id="ARBA00022737"/>
    </source>
</evidence>
<keyword evidence="1" id="KW-0677">Repeat</keyword>
<gene>
    <name evidence="4" type="ORF">H8790_13400</name>
</gene>
<feature type="domain" description="SLH" evidence="3">
    <location>
        <begin position="761"/>
        <end position="824"/>
    </location>
</feature>
<dbReference type="InterPro" id="IPR027954">
    <property type="entry name" value="Transcobalamin-like_C"/>
</dbReference>
<evidence type="ECO:0000259" key="3">
    <source>
        <dbReference type="PROSITE" id="PS51272"/>
    </source>
</evidence>
<sequence length="912" mass="94102">MKRSILSLLLAIAMACTLIPPAWAAEGGGVTVRVASATQGGEFPLGPFEAAYTQDMSAWDAVKAALEENHVPYSATDSGGSVYISSINGLTEYSSGDYSSYHGWMFAVDGVIPSAGISSVVLSGGEDILLYYSTDFTIPGAVSGSGGESAGGLAFSAGELASVPAAGGSLLTLSVAEGVPYVLLTGVPGGAGQSVQVNYADYDLSAPSRIPLSNGGVITVGVGAYPDTVYYNVNVSIRPQAELLSGLAQGYDGRSAPWTAVDLASYGLYAGTTAFSADAQAVIDDAVAAASAQVPDDAALAKSFLDLRALGVDPDTLISADGTVLSVTDALMGSTTNSCYSAPYVLLALEQSGKATSEKMSGVLSQMEAAAGDDFLFSYSWEGITYPSPDTAGAVLAAVSLCAGGASDPYGIRGRCSALRDGILDALAEDSLQDRFGSYGNSCTDAMVVTGLCAAGVDPTADERFTTEGGSPYTALLSCAKEDGFSLTPGAEADDFSTEQCFRALTAAARFLKGENPCNVYDFTAFASEPGYASSVSGCPVVFSTTPAGAEVSLTLAGVPVEPLSPGRYILDEGSYSYSVSAGGYAAKSGTLTVSSQEAQQHKTLRVNVSLVHASGGGSGTITVSFTLVGDSLHGGGTTHIYKHDKGAGRVWLSKREVSLPAGSSAFAAFDQALTDAGLTYVEPSLSYISSVTNTDGTTLSELDNGALSGWQYLVNGSSPTTGCRNHTLRSGDQVVFYYTDDYSRETGSEQWSGGGTTAPGTVRFEDVEADSVYVRAIEAMAEAGYMTGTGEKTFSPGEELTRAQAVTVLWRMAGSPEATAASAFPDGADWYSGALDWAAEERIALGYGDGCFHGERPISARELKDLLLRWAVFQGWPHSKAEAWAEQLTLPDRVTRAAAAAAFDDLAAQVK</sequence>
<evidence type="ECO:0000313" key="4">
    <source>
        <dbReference type="EMBL" id="QNL44413.1"/>
    </source>
</evidence>
<dbReference type="AlphaFoldDB" id="A0A7G9B4D2"/>
<dbReference type="KEGG" id="ohi:H8790_13400"/>
<accession>A0A7G9B4D2</accession>
<dbReference type="EMBL" id="CP060490">
    <property type="protein sequence ID" value="QNL44413.1"/>
    <property type="molecule type" value="Genomic_DNA"/>
</dbReference>
<dbReference type="InterPro" id="IPR001119">
    <property type="entry name" value="SLH_dom"/>
</dbReference>
<evidence type="ECO:0000313" key="5">
    <source>
        <dbReference type="Proteomes" id="UP000515960"/>
    </source>
</evidence>
<dbReference type="PROSITE" id="PS51257">
    <property type="entry name" value="PROKAR_LIPOPROTEIN"/>
    <property type="match status" value="1"/>
</dbReference>
<dbReference type="PROSITE" id="PS51272">
    <property type="entry name" value="SLH"/>
    <property type="match status" value="1"/>
</dbReference>
<dbReference type="Pfam" id="PF00395">
    <property type="entry name" value="SLH"/>
    <property type="match status" value="1"/>
</dbReference>
<dbReference type="Pfam" id="PF14478">
    <property type="entry name" value="DUF4430"/>
    <property type="match status" value="2"/>
</dbReference>
<keyword evidence="5" id="KW-1185">Reference proteome</keyword>
<proteinExistence type="predicted"/>
<dbReference type="RefSeq" id="WP_187333014.1">
    <property type="nucleotide sequence ID" value="NZ_CP060490.1"/>
</dbReference>
<evidence type="ECO:0000256" key="2">
    <source>
        <dbReference type="SAM" id="SignalP"/>
    </source>
</evidence>
<name>A0A7G9B4D2_9FIRM</name>
<dbReference type="Proteomes" id="UP000515960">
    <property type="component" value="Chromosome"/>
</dbReference>
<keyword evidence="2" id="KW-0732">Signal</keyword>
<protein>
    <submittedName>
        <fullName evidence="4">DUF4430 domain-containing protein</fullName>
    </submittedName>
</protein>
<feature type="signal peptide" evidence="2">
    <location>
        <begin position="1"/>
        <end position="24"/>
    </location>
</feature>
<dbReference type="Gene3D" id="2.170.130.30">
    <property type="match status" value="2"/>
</dbReference>
<feature type="chain" id="PRO_5029009763" evidence="2">
    <location>
        <begin position="25"/>
        <end position="912"/>
    </location>
</feature>
<reference evidence="4 5" key="1">
    <citation type="submission" date="2020-08" db="EMBL/GenBank/DDBJ databases">
        <authorList>
            <person name="Liu C."/>
            <person name="Sun Q."/>
        </authorList>
    </citation>
    <scope>NUCLEOTIDE SEQUENCE [LARGE SCALE GENOMIC DNA]</scope>
    <source>
        <strain evidence="4 5">NSJ-62</strain>
    </source>
</reference>